<name>A0A0E9QT30_ANGAN</name>
<protein>
    <submittedName>
        <fullName evidence="1">Uncharacterized protein</fullName>
    </submittedName>
</protein>
<organism evidence="1">
    <name type="scientific">Anguilla anguilla</name>
    <name type="common">European freshwater eel</name>
    <name type="synonym">Muraena anguilla</name>
    <dbReference type="NCBI Taxonomy" id="7936"/>
    <lineage>
        <taxon>Eukaryota</taxon>
        <taxon>Metazoa</taxon>
        <taxon>Chordata</taxon>
        <taxon>Craniata</taxon>
        <taxon>Vertebrata</taxon>
        <taxon>Euteleostomi</taxon>
        <taxon>Actinopterygii</taxon>
        <taxon>Neopterygii</taxon>
        <taxon>Teleostei</taxon>
        <taxon>Anguilliformes</taxon>
        <taxon>Anguillidae</taxon>
        <taxon>Anguilla</taxon>
    </lineage>
</organism>
<reference evidence="1" key="2">
    <citation type="journal article" date="2015" name="Fish Shellfish Immunol.">
        <title>Early steps in the European eel (Anguilla anguilla)-Vibrio vulnificus interaction in the gills: Role of the RtxA13 toxin.</title>
        <authorList>
            <person name="Callol A."/>
            <person name="Pajuelo D."/>
            <person name="Ebbesson L."/>
            <person name="Teles M."/>
            <person name="MacKenzie S."/>
            <person name="Amaro C."/>
        </authorList>
    </citation>
    <scope>NUCLEOTIDE SEQUENCE</scope>
</reference>
<reference evidence="1" key="1">
    <citation type="submission" date="2014-11" db="EMBL/GenBank/DDBJ databases">
        <authorList>
            <person name="Amaro Gonzalez C."/>
        </authorList>
    </citation>
    <scope>NUCLEOTIDE SEQUENCE</scope>
</reference>
<dbReference type="AlphaFoldDB" id="A0A0E9QT30"/>
<proteinExistence type="predicted"/>
<dbReference type="EMBL" id="GBXM01089162">
    <property type="protein sequence ID" value="JAH19415.1"/>
    <property type="molecule type" value="Transcribed_RNA"/>
</dbReference>
<accession>A0A0E9QT30</accession>
<sequence>MITFVLKNTSDDRHHFVGNHQNTYNYNLMS</sequence>
<evidence type="ECO:0000313" key="1">
    <source>
        <dbReference type="EMBL" id="JAH19415.1"/>
    </source>
</evidence>